<feature type="region of interest" description="Disordered" evidence="1">
    <location>
        <begin position="210"/>
        <end position="237"/>
    </location>
</feature>
<protein>
    <submittedName>
        <fullName evidence="3">Uncharacterized protein</fullName>
    </submittedName>
</protein>
<feature type="region of interest" description="Disordered" evidence="1">
    <location>
        <begin position="335"/>
        <end position="381"/>
    </location>
</feature>
<reference evidence="3" key="1">
    <citation type="journal article" date="2017" name="Mycologia">
        <title>Fusarium algeriense, sp. nov., a novel toxigenic crown rot pathogen of durum wheat from Algeria is nested in the Fusarium burgessii species complex.</title>
        <authorList>
            <person name="Laraba I."/>
            <person name="Keddad A."/>
            <person name="Boureghda H."/>
            <person name="Abdallah N."/>
            <person name="Vaughan M.M."/>
            <person name="Proctor R.H."/>
            <person name="Busman M."/>
            <person name="O'Donnell K."/>
        </authorList>
    </citation>
    <scope>NUCLEOTIDE SEQUENCE</scope>
    <source>
        <strain evidence="3">NRRL 25174</strain>
    </source>
</reference>
<gene>
    <name evidence="3" type="ORF">FBEOM_14384</name>
</gene>
<dbReference type="Proteomes" id="UP000730481">
    <property type="component" value="Unassembled WGS sequence"/>
</dbReference>
<comment type="caution">
    <text evidence="3">The sequence shown here is derived from an EMBL/GenBank/DDBJ whole genome shotgun (WGS) entry which is preliminary data.</text>
</comment>
<proteinExistence type="predicted"/>
<organism evidence="3 4">
    <name type="scientific">Fusarium beomiforme</name>
    <dbReference type="NCBI Taxonomy" id="44412"/>
    <lineage>
        <taxon>Eukaryota</taxon>
        <taxon>Fungi</taxon>
        <taxon>Dikarya</taxon>
        <taxon>Ascomycota</taxon>
        <taxon>Pezizomycotina</taxon>
        <taxon>Sordariomycetes</taxon>
        <taxon>Hypocreomycetidae</taxon>
        <taxon>Hypocreales</taxon>
        <taxon>Nectriaceae</taxon>
        <taxon>Fusarium</taxon>
        <taxon>Fusarium burgessii species complex</taxon>
    </lineage>
</organism>
<evidence type="ECO:0000313" key="3">
    <source>
        <dbReference type="EMBL" id="KAF4331848.1"/>
    </source>
</evidence>
<evidence type="ECO:0000313" key="4">
    <source>
        <dbReference type="Proteomes" id="UP000730481"/>
    </source>
</evidence>
<feature type="transmembrane region" description="Helical" evidence="2">
    <location>
        <begin position="240"/>
        <end position="265"/>
    </location>
</feature>
<sequence length="381" mass="40319">MRYTNLWKSLELIAVIINNVNAMGPGYLSKRKDVQAFPAMTSGPLDLFEKARLLQGHRLRERQASVSSGPGLTLTIAPDETCGYLSGSVGVPITCQNGAACSWELDVLGVIACSTDVFETCLESSIAVDQKVCDDVCQSDTWTLLCTDSDAPFCRTYAYPDGASDYRCASTPVTAIQKVEHTFKGDDSPGFITTTIYDNAETTAQVSTAVTSNTPTVPTTTTSTGTESSTATHHPKPTPVGAIVGGVIGGVAVLGLIGLGIVFMLRRRKPKHEITAPVIDPAMSQNPPPISQNLRSVQPHQLVAVSPHPDPGMASSPVLSDTRESILSGSVSVEPASPLAWNQQPSPVPYSSAAPAYQVTGPEAREPKPVFEMGSDSSTRK</sequence>
<keyword evidence="2" id="KW-0812">Transmembrane</keyword>
<dbReference type="EMBL" id="PVQB02001357">
    <property type="protein sequence ID" value="KAF4331848.1"/>
    <property type="molecule type" value="Genomic_DNA"/>
</dbReference>
<evidence type="ECO:0000256" key="1">
    <source>
        <dbReference type="SAM" id="MobiDB-lite"/>
    </source>
</evidence>
<accession>A0A9P5A4N3</accession>
<reference evidence="3" key="2">
    <citation type="submission" date="2020-02" db="EMBL/GenBank/DDBJ databases">
        <title>Identification and distribution of gene clusters putatively required for synthesis of sphingolipid metabolism inhibitors in phylogenetically diverse species of the filamentous fungus Fusarium.</title>
        <authorList>
            <person name="Kim H.-S."/>
            <person name="Busman M."/>
            <person name="Brown D.W."/>
            <person name="Divon H."/>
            <person name="Uhlig S."/>
            <person name="Proctor R.H."/>
        </authorList>
    </citation>
    <scope>NUCLEOTIDE SEQUENCE</scope>
    <source>
        <strain evidence="3">NRRL 25174</strain>
    </source>
</reference>
<keyword evidence="2" id="KW-0472">Membrane</keyword>
<dbReference type="AlphaFoldDB" id="A0A9P5A4N3"/>
<feature type="compositionally biased region" description="Low complexity" evidence="1">
    <location>
        <begin position="210"/>
        <end position="232"/>
    </location>
</feature>
<keyword evidence="2" id="KW-1133">Transmembrane helix</keyword>
<name>A0A9P5A4N3_9HYPO</name>
<keyword evidence="4" id="KW-1185">Reference proteome</keyword>
<feature type="compositionally biased region" description="Low complexity" evidence="1">
    <location>
        <begin position="343"/>
        <end position="358"/>
    </location>
</feature>
<evidence type="ECO:0000256" key="2">
    <source>
        <dbReference type="SAM" id="Phobius"/>
    </source>
</evidence>
<dbReference type="OrthoDB" id="5347452at2759"/>